<dbReference type="InterPro" id="IPR012309">
    <property type="entry name" value="DNA_ligase_ATP-dep_C"/>
</dbReference>
<evidence type="ECO:0000313" key="5">
    <source>
        <dbReference type="Proteomes" id="UP000001054"/>
    </source>
</evidence>
<keyword evidence="5" id="KW-1185">Reference proteome</keyword>
<dbReference type="AlphaFoldDB" id="C3MAV2"/>
<proteinExistence type="predicted"/>
<dbReference type="GO" id="GO:0006281">
    <property type="term" value="P:DNA repair"/>
    <property type="evidence" value="ECO:0007669"/>
    <property type="project" value="InterPro"/>
</dbReference>
<dbReference type="RefSeq" id="WP_012707728.1">
    <property type="nucleotide sequence ID" value="NC_012587.1"/>
</dbReference>
<dbReference type="GO" id="GO:0003910">
    <property type="term" value="F:DNA ligase (ATP) activity"/>
    <property type="evidence" value="ECO:0007669"/>
    <property type="project" value="UniProtKB-EC"/>
</dbReference>
<organism evidence="4 5">
    <name type="scientific">Sinorhizobium fredii (strain NBRC 101917 / NGR234)</name>
    <dbReference type="NCBI Taxonomy" id="394"/>
    <lineage>
        <taxon>Bacteria</taxon>
        <taxon>Pseudomonadati</taxon>
        <taxon>Pseudomonadota</taxon>
        <taxon>Alphaproteobacteria</taxon>
        <taxon>Hyphomicrobiales</taxon>
        <taxon>Rhizobiaceae</taxon>
        <taxon>Sinorhizobium/Ensifer group</taxon>
        <taxon>Sinorhizobium</taxon>
    </lineage>
</organism>
<dbReference type="Gene3D" id="2.40.50.140">
    <property type="entry name" value="Nucleic acid-binding proteins"/>
    <property type="match status" value="1"/>
</dbReference>
<gene>
    <name evidence="4" type="ordered locus">NGR_c11600</name>
</gene>
<reference evidence="4 5" key="1">
    <citation type="journal article" date="2009" name="Appl. Environ. Microbiol.">
        <title>Rhizobium sp. strain NGR234 possesses a remarkable number of secretion systems.</title>
        <authorList>
            <person name="Schmeisser C."/>
            <person name="Liesegang H."/>
            <person name="Krysciak D."/>
            <person name="Bakkou N."/>
            <person name="Le Quere A."/>
            <person name="Wollherr A."/>
            <person name="Heinemeyer I."/>
            <person name="Morgenstern B."/>
            <person name="Pommerening-Roeser A."/>
            <person name="Flores M."/>
            <person name="Palacios R."/>
            <person name="Brenner S."/>
            <person name="Gottschalk G."/>
            <person name="Schmitz R.A."/>
            <person name="Broughton W.J."/>
            <person name="Perret X."/>
            <person name="Strittmatter A.W."/>
            <person name="Streit W.R."/>
        </authorList>
    </citation>
    <scope>NUCLEOTIDE SEQUENCE [LARGE SCALE GENOMIC DNA]</scope>
    <source>
        <strain evidence="5">NBRC 101917 / NGR234</strain>
    </source>
</reference>
<dbReference type="HOGENOM" id="CLU_2289397_0_0_5"/>
<evidence type="ECO:0000313" key="4">
    <source>
        <dbReference type="EMBL" id="ACP24945.1"/>
    </source>
</evidence>
<dbReference type="GO" id="GO:0006310">
    <property type="term" value="P:DNA recombination"/>
    <property type="evidence" value="ECO:0007669"/>
    <property type="project" value="InterPro"/>
</dbReference>
<dbReference type="KEGG" id="rhi:NGR_c11600"/>
<dbReference type="Pfam" id="PF04679">
    <property type="entry name" value="DNA_ligase_A_C"/>
    <property type="match status" value="1"/>
</dbReference>
<feature type="domain" description="DNA ligase ATP-dependent C-terminal" evidence="3">
    <location>
        <begin position="25"/>
        <end position="89"/>
    </location>
</feature>
<accession>C3MAV2</accession>
<dbReference type="PATRIC" id="fig|394.7.peg.3983"/>
<dbReference type="eggNOG" id="COG1793">
    <property type="taxonomic scope" value="Bacteria"/>
</dbReference>
<dbReference type="InterPro" id="IPR012340">
    <property type="entry name" value="NA-bd_OB-fold"/>
</dbReference>
<dbReference type="EC" id="6.5.1.1" evidence="1"/>
<sequence>MAPAEMGYGGRKTRDYAPRKSPARGTGWTYRESVKLRELLDEIRTDQPDVVLRRKGAVFTRPVLVAEVEYRAWTLDGKLRHLSFKGIRERVDDTTVFNLGR</sequence>
<dbReference type="SUPFAM" id="SSF50249">
    <property type="entry name" value="Nucleic acid-binding proteins"/>
    <property type="match status" value="1"/>
</dbReference>
<name>C3MAV2_SINFN</name>
<feature type="region of interest" description="Disordered" evidence="2">
    <location>
        <begin position="1"/>
        <end position="26"/>
    </location>
</feature>
<protein>
    <recommendedName>
        <fullName evidence="1">DNA ligase (ATP)</fullName>
        <ecNumber evidence="1">6.5.1.1</ecNumber>
    </recommendedName>
</protein>
<dbReference type="Proteomes" id="UP000001054">
    <property type="component" value="Chromosome"/>
</dbReference>
<dbReference type="STRING" id="394.NGR_c11600"/>
<dbReference type="OrthoDB" id="9802472at2"/>
<evidence type="ECO:0000259" key="3">
    <source>
        <dbReference type="Pfam" id="PF04679"/>
    </source>
</evidence>
<dbReference type="EMBL" id="CP001389">
    <property type="protein sequence ID" value="ACP24945.1"/>
    <property type="molecule type" value="Genomic_DNA"/>
</dbReference>
<evidence type="ECO:0000256" key="1">
    <source>
        <dbReference type="ARBA" id="ARBA00012727"/>
    </source>
</evidence>
<evidence type="ECO:0000256" key="2">
    <source>
        <dbReference type="SAM" id="MobiDB-lite"/>
    </source>
</evidence>